<dbReference type="Pfam" id="PF01507">
    <property type="entry name" value="PAPS_reduct"/>
    <property type="match status" value="1"/>
</dbReference>
<feature type="domain" description="Phosphoadenosine phosphosulphate reductase" evidence="1">
    <location>
        <begin position="6"/>
        <end position="67"/>
    </location>
</feature>
<dbReference type="Proteomes" id="UP001177080">
    <property type="component" value="Unassembled WGS sequence"/>
</dbReference>
<reference evidence="2" key="1">
    <citation type="submission" date="2022-04" db="EMBL/GenBank/DDBJ databases">
        <title>Shinella lacus sp. nov., a novel member of the genus Shinella from water.</title>
        <authorList>
            <person name="Deng Y."/>
        </authorList>
    </citation>
    <scope>NUCLEOTIDE SEQUENCE</scope>
    <source>
        <strain evidence="2">JCM 31239</strain>
    </source>
</reference>
<protein>
    <submittedName>
        <fullName evidence="2">Phosphoadenosine phosphosulfate reductase family protein</fullName>
    </submittedName>
</protein>
<dbReference type="EMBL" id="WHSC02000007">
    <property type="protein sequence ID" value="MDO6123143.1"/>
    <property type="molecule type" value="Genomic_DNA"/>
</dbReference>
<dbReference type="InterPro" id="IPR014729">
    <property type="entry name" value="Rossmann-like_a/b/a_fold"/>
</dbReference>
<name>A0ABT8XHI6_9HYPH</name>
<proteinExistence type="predicted"/>
<sequence>MEPRRLLISFSGGETSALMTKLIHERWSNQYDEIVTVFANTGLENEETLSFVQQCDSAWGWNVIWVEAVTDPRHGKGVTARVVNFDTACRDGSVFEAMIAKHGIPGPGFIHCTRELKERAITAYVRTLGWSAGSYDTAIGIRSDEGDRMNPSARAKRIVYPMVAPWPHRKADVNGAWDRQSFRLKLKGYQGNCRTCWKKSLRKHLTIMAETPDAYDFFERMEATYPMAGANPRNEPKRFFRDRLTVADIRRLAAEGNFEPAEDDARVYQIDLFHGLELDVGGGCEESCEVTFDDAA</sequence>
<dbReference type="Gene3D" id="3.40.50.620">
    <property type="entry name" value="HUPs"/>
    <property type="match status" value="1"/>
</dbReference>
<gene>
    <name evidence="2" type="ORF">GB928_018300</name>
</gene>
<evidence type="ECO:0000259" key="1">
    <source>
        <dbReference type="Pfam" id="PF01507"/>
    </source>
</evidence>
<evidence type="ECO:0000313" key="2">
    <source>
        <dbReference type="EMBL" id="MDO6123143.1"/>
    </source>
</evidence>
<organism evidence="2 3">
    <name type="scientific">Shinella curvata</name>
    <dbReference type="NCBI Taxonomy" id="1817964"/>
    <lineage>
        <taxon>Bacteria</taxon>
        <taxon>Pseudomonadati</taxon>
        <taxon>Pseudomonadota</taxon>
        <taxon>Alphaproteobacteria</taxon>
        <taxon>Hyphomicrobiales</taxon>
        <taxon>Rhizobiaceae</taxon>
        <taxon>Shinella</taxon>
    </lineage>
</organism>
<evidence type="ECO:0000313" key="3">
    <source>
        <dbReference type="Proteomes" id="UP001177080"/>
    </source>
</evidence>
<comment type="caution">
    <text evidence="2">The sequence shown here is derived from an EMBL/GenBank/DDBJ whole genome shotgun (WGS) entry which is preliminary data.</text>
</comment>
<dbReference type="RefSeq" id="WP_244760766.1">
    <property type="nucleotide sequence ID" value="NZ_JALJCJ010000002.1"/>
</dbReference>
<dbReference type="InterPro" id="IPR002500">
    <property type="entry name" value="PAPS_reduct_dom"/>
</dbReference>
<dbReference type="SUPFAM" id="SSF52402">
    <property type="entry name" value="Adenine nucleotide alpha hydrolases-like"/>
    <property type="match status" value="1"/>
</dbReference>
<keyword evidence="3" id="KW-1185">Reference proteome</keyword>
<accession>A0ABT8XHI6</accession>